<organism evidence="1 2">
    <name type="scientific">Streptomonospora alba</name>
    <dbReference type="NCBI Taxonomy" id="183763"/>
    <lineage>
        <taxon>Bacteria</taxon>
        <taxon>Bacillati</taxon>
        <taxon>Actinomycetota</taxon>
        <taxon>Actinomycetes</taxon>
        <taxon>Streptosporangiales</taxon>
        <taxon>Nocardiopsidaceae</taxon>
        <taxon>Streptomonospora</taxon>
    </lineage>
</organism>
<evidence type="ECO:0000313" key="2">
    <source>
        <dbReference type="Proteomes" id="UP000031675"/>
    </source>
</evidence>
<proteinExistence type="predicted"/>
<keyword evidence="2" id="KW-1185">Reference proteome</keyword>
<sequence>MILARFSSVGAKTSISLYDALAVERDPGGDCREEFTVRRLHARSGDSGRPPGFAADYTTVRAWLVLEGVPEKWADRALRSLRSGHLPFEEEW</sequence>
<dbReference type="STRING" id="183763.LP52_14660"/>
<dbReference type="EMBL" id="JROO01000028">
    <property type="protein sequence ID" value="KIH98169.1"/>
    <property type="molecule type" value="Genomic_DNA"/>
</dbReference>
<dbReference type="AlphaFoldDB" id="A0A0C2FFZ9"/>
<comment type="caution">
    <text evidence="1">The sequence shown here is derived from an EMBL/GenBank/DDBJ whole genome shotgun (WGS) entry which is preliminary data.</text>
</comment>
<gene>
    <name evidence="1" type="ORF">LP52_14660</name>
</gene>
<dbReference type="OrthoDB" id="9906181at2"/>
<name>A0A0C2FFZ9_9ACTN</name>
<accession>A0A0C2FFZ9</accession>
<dbReference type="RefSeq" id="WP_040274147.1">
    <property type="nucleotide sequence ID" value="NZ_JROO01000028.1"/>
</dbReference>
<protein>
    <submittedName>
        <fullName evidence="1">Uncharacterized protein</fullName>
    </submittedName>
</protein>
<reference evidence="2" key="1">
    <citation type="journal article" date="2015" name="Chem. Biol.">
        <title>Structure, bioactivity, and resistance mechanism of streptomonomicin, an unusual lasso Peptide from an understudied halophilic actinomycete.</title>
        <authorList>
            <person name="Metelev M."/>
            <person name="Tietz J.I."/>
            <person name="Melby J.O."/>
            <person name="Blair P.M."/>
            <person name="Zhu L."/>
            <person name="Livnat I."/>
            <person name="Severinov K."/>
            <person name="Mitchell D.A."/>
        </authorList>
    </citation>
    <scope>NUCLEOTIDE SEQUENCE [LARGE SCALE GENOMIC DNA]</scope>
    <source>
        <strain evidence="2">YIM 90003</strain>
    </source>
</reference>
<evidence type="ECO:0000313" key="1">
    <source>
        <dbReference type="EMBL" id="KIH98169.1"/>
    </source>
</evidence>
<dbReference type="Proteomes" id="UP000031675">
    <property type="component" value="Unassembled WGS sequence"/>
</dbReference>